<dbReference type="Pfam" id="PF04434">
    <property type="entry name" value="SWIM"/>
    <property type="match status" value="1"/>
</dbReference>
<dbReference type="InterPro" id="IPR006564">
    <property type="entry name" value="Znf_PMZ"/>
</dbReference>
<dbReference type="GO" id="GO:0006313">
    <property type="term" value="P:DNA transposition"/>
    <property type="evidence" value="ECO:0007669"/>
    <property type="project" value="InterPro"/>
</dbReference>
<accession>A0AAD4YUB7</accession>
<dbReference type="EMBL" id="JAJFAZ020000006">
    <property type="protein sequence ID" value="KAI5322672.1"/>
    <property type="molecule type" value="Genomic_DNA"/>
</dbReference>
<keyword evidence="11" id="KW-1185">Reference proteome</keyword>
<dbReference type="GO" id="GO:0008270">
    <property type="term" value="F:zinc ion binding"/>
    <property type="evidence" value="ECO:0007669"/>
    <property type="project" value="UniProtKB-KW"/>
</dbReference>
<dbReference type="GO" id="GO:0004803">
    <property type="term" value="F:transposase activity"/>
    <property type="evidence" value="ECO:0007669"/>
    <property type="project" value="InterPro"/>
</dbReference>
<dbReference type="SMART" id="SM00575">
    <property type="entry name" value="ZnF_PMZ"/>
    <property type="match status" value="1"/>
</dbReference>
<dbReference type="PROSITE" id="PS50966">
    <property type="entry name" value="ZF_SWIM"/>
    <property type="match status" value="1"/>
</dbReference>
<dbReference type="Pfam" id="PF10551">
    <property type="entry name" value="MULE"/>
    <property type="match status" value="1"/>
</dbReference>
<evidence type="ECO:0000256" key="2">
    <source>
        <dbReference type="ARBA" id="ARBA00022723"/>
    </source>
</evidence>
<protein>
    <recommendedName>
        <fullName evidence="9">SWIM-type domain-containing protein</fullName>
    </recommendedName>
</protein>
<comment type="caution">
    <text evidence="10">The sequence shown here is derived from an EMBL/GenBank/DDBJ whole genome shotgun (WGS) entry which is preliminary data.</text>
</comment>
<keyword evidence="2" id="KW-0479">Metal-binding</keyword>
<dbReference type="PANTHER" id="PTHR31973">
    <property type="entry name" value="POLYPROTEIN, PUTATIVE-RELATED"/>
    <property type="match status" value="1"/>
</dbReference>
<dbReference type="PROSITE" id="PS01007">
    <property type="entry name" value="TRANSPOSASE_MUTATOR"/>
    <property type="match status" value="1"/>
</dbReference>
<feature type="domain" description="SWIM-type" evidence="9">
    <location>
        <begin position="497"/>
        <end position="529"/>
    </location>
</feature>
<evidence type="ECO:0000259" key="9">
    <source>
        <dbReference type="PROSITE" id="PS50966"/>
    </source>
</evidence>
<evidence type="ECO:0000256" key="3">
    <source>
        <dbReference type="ARBA" id="ARBA00022771"/>
    </source>
</evidence>
<sequence length="553" mass="63453">MYDINGETIVKLIDNDSVICEMVGCITSNRVLVLYYTDKKISEKTWTQTSVEWPSLQSEEYNYGRFNEDHMKEVNEALDTDEHVVSLGDCEAAVDEEEEESEFVDSDYEFSEDEEANKGCNVDINIPCDEEVNVETETQGPGEISDDGADSDALYSDGKTSDDENTSQHVTKKQRIRLPKFKQYRRAADLKNPEFHLGMQFANREHLKEAIKEYAIVNERFCDKMRRNPNWTVGQLQDEGFLEGCRHVVGVDGFHLKGPCSGQILTAIGVDGNNGMFLLAYAVVEIESKSSWIWFLELLIADLGIQNGLAWVFISDKQKGLIPAMQTVLPNTEHRMCVRHLYNNFRGQHTGLALKHLLWAAARATTLPWWEAEMDNLKKEDADAWGWLIERPVKNWSRSHFATHYKCDLLLNNLCESFNAAIIDARDKPILTCLERIRMYIMISMANRRASCQHWRYTIGPRIFNIIEKNKLASSQCIPRLAGEKKYQISHMYGGEFAVDLRAKTCSCRRWDLCGIPCPHAISAIFQRNEDIEDYVDKLYKKEAYLKTYGPII</sequence>
<proteinExistence type="predicted"/>
<evidence type="ECO:0000256" key="6">
    <source>
        <dbReference type="ARBA" id="ARBA00023172"/>
    </source>
</evidence>
<evidence type="ECO:0000256" key="4">
    <source>
        <dbReference type="ARBA" id="ARBA00022833"/>
    </source>
</evidence>
<evidence type="ECO:0000313" key="10">
    <source>
        <dbReference type="EMBL" id="KAI5322672.1"/>
    </source>
</evidence>
<keyword evidence="1" id="KW-0815">Transposition</keyword>
<dbReference type="AlphaFoldDB" id="A0AAD4YUB7"/>
<name>A0AAD4YUB7_PRUDU</name>
<feature type="region of interest" description="Disordered" evidence="8">
    <location>
        <begin position="134"/>
        <end position="172"/>
    </location>
</feature>
<dbReference type="InterPro" id="IPR001207">
    <property type="entry name" value="Transposase_mutator"/>
</dbReference>
<dbReference type="PANTHER" id="PTHR31973:SF199">
    <property type="entry name" value="SWIM-TYPE DOMAIN-CONTAINING PROTEIN"/>
    <property type="match status" value="1"/>
</dbReference>
<evidence type="ECO:0000313" key="11">
    <source>
        <dbReference type="Proteomes" id="UP001054821"/>
    </source>
</evidence>
<dbReference type="InterPro" id="IPR007527">
    <property type="entry name" value="Znf_SWIM"/>
</dbReference>
<evidence type="ECO:0000256" key="7">
    <source>
        <dbReference type="PROSITE-ProRule" id="PRU00325"/>
    </source>
</evidence>
<dbReference type="InterPro" id="IPR018289">
    <property type="entry name" value="MULE_transposase_dom"/>
</dbReference>
<keyword evidence="5" id="KW-0238">DNA-binding</keyword>
<keyword evidence="4" id="KW-0862">Zinc</keyword>
<organism evidence="10 11">
    <name type="scientific">Prunus dulcis</name>
    <name type="common">Almond</name>
    <name type="synonym">Amygdalus dulcis</name>
    <dbReference type="NCBI Taxonomy" id="3755"/>
    <lineage>
        <taxon>Eukaryota</taxon>
        <taxon>Viridiplantae</taxon>
        <taxon>Streptophyta</taxon>
        <taxon>Embryophyta</taxon>
        <taxon>Tracheophyta</taxon>
        <taxon>Spermatophyta</taxon>
        <taxon>Magnoliopsida</taxon>
        <taxon>eudicotyledons</taxon>
        <taxon>Gunneridae</taxon>
        <taxon>Pentapetalae</taxon>
        <taxon>rosids</taxon>
        <taxon>fabids</taxon>
        <taxon>Rosales</taxon>
        <taxon>Rosaceae</taxon>
        <taxon>Amygdaloideae</taxon>
        <taxon>Amygdaleae</taxon>
        <taxon>Prunus</taxon>
    </lineage>
</organism>
<reference evidence="10 11" key="1">
    <citation type="journal article" date="2022" name="G3 (Bethesda)">
        <title>Whole-genome sequence and methylome profiling of the almond [Prunus dulcis (Mill.) D.A. Webb] cultivar 'Nonpareil'.</title>
        <authorList>
            <person name="D'Amico-Willman K.M."/>
            <person name="Ouma W.Z."/>
            <person name="Meulia T."/>
            <person name="Sideli G.M."/>
            <person name="Gradziel T.M."/>
            <person name="Fresnedo-Ramirez J."/>
        </authorList>
    </citation>
    <scope>NUCLEOTIDE SEQUENCE [LARGE SCALE GENOMIC DNA]</scope>
    <source>
        <strain evidence="10">Clone GOH B32 T37-40</strain>
    </source>
</reference>
<evidence type="ECO:0000256" key="8">
    <source>
        <dbReference type="SAM" id="MobiDB-lite"/>
    </source>
</evidence>
<dbReference type="GO" id="GO:0003677">
    <property type="term" value="F:DNA binding"/>
    <property type="evidence" value="ECO:0007669"/>
    <property type="project" value="UniProtKB-KW"/>
</dbReference>
<evidence type="ECO:0000256" key="5">
    <source>
        <dbReference type="ARBA" id="ARBA00023125"/>
    </source>
</evidence>
<keyword evidence="6" id="KW-0233">DNA recombination</keyword>
<keyword evidence="3 7" id="KW-0863">Zinc-finger</keyword>
<evidence type="ECO:0000256" key="1">
    <source>
        <dbReference type="ARBA" id="ARBA00022578"/>
    </source>
</evidence>
<dbReference type="Proteomes" id="UP001054821">
    <property type="component" value="Chromosome 6"/>
</dbReference>
<gene>
    <name evidence="10" type="ORF">L3X38_031744</name>
</gene>